<protein>
    <submittedName>
        <fullName evidence="1">Uncharacterized protein</fullName>
    </submittedName>
</protein>
<name>A0A8T5GG86_9ARCH</name>
<proteinExistence type="predicted"/>
<evidence type="ECO:0000313" key="2">
    <source>
        <dbReference type="Proteomes" id="UP000722459"/>
    </source>
</evidence>
<accession>A0A8T5GG86</accession>
<reference evidence="1" key="1">
    <citation type="journal article" date="2021" name="ISME J.">
        <title>Mercury methylation by metabolically versatile and cosmopolitan marine bacteria.</title>
        <authorList>
            <person name="Lin H."/>
            <person name="Ascher D.B."/>
            <person name="Myung Y."/>
            <person name="Lamborg C.H."/>
            <person name="Hallam S.J."/>
            <person name="Gionfriddo C.M."/>
            <person name="Holt K.E."/>
            <person name="Moreau J.W."/>
        </authorList>
    </citation>
    <scope>NUCLEOTIDE SEQUENCE</scope>
    <source>
        <strain evidence="1">SI075_bin30</strain>
    </source>
</reference>
<sequence length="262" mass="30314">MTFNNSILLIIKQNNGIDYNDLFARTSSRYKNRSSANSALSRALKNQISFGLIKNEGNRYFITDKGLASISIEMKEKLVLKLNENMKNPLNNLEEIVQLLIVLSQRSSLDNDLLINAKESASFTISDIEDIRKKITKEKTFLKKMDSLIKKQEEKLKELDFNDSKEVSFDEEFAKKLIALANGQKIVFEIKDKELAEKIPFSNKKVSEIIVEGENIEKIFEILLENKLYEIIIYLPRIKVRISRGKAKVFSSYELLKKFFEN</sequence>
<dbReference type="AlphaFoldDB" id="A0A8T5GG86"/>
<dbReference type="Proteomes" id="UP000722459">
    <property type="component" value="Unassembled WGS sequence"/>
</dbReference>
<comment type="caution">
    <text evidence="1">The sequence shown here is derived from an EMBL/GenBank/DDBJ whole genome shotgun (WGS) entry which is preliminary data.</text>
</comment>
<evidence type="ECO:0000313" key="1">
    <source>
        <dbReference type="EMBL" id="MBT4870516.1"/>
    </source>
</evidence>
<dbReference type="EMBL" id="JABJNZ010000040">
    <property type="protein sequence ID" value="MBT4870516.1"/>
    <property type="molecule type" value="Genomic_DNA"/>
</dbReference>
<organism evidence="1 2">
    <name type="scientific">Candidatus Iainarchaeum sp</name>
    <dbReference type="NCBI Taxonomy" id="3101447"/>
    <lineage>
        <taxon>Archaea</taxon>
        <taxon>Candidatus Iainarchaeota</taxon>
        <taxon>Candidatus Iainarchaeia</taxon>
        <taxon>Candidatus Iainarchaeales</taxon>
        <taxon>Candidatus Iainarchaeaceae</taxon>
        <taxon>Candidatus Iainarchaeum</taxon>
    </lineage>
</organism>
<gene>
    <name evidence="1" type="ORF">HON47_03000</name>
</gene>